<feature type="transmembrane region" description="Helical" evidence="6">
    <location>
        <begin position="284"/>
        <end position="305"/>
    </location>
</feature>
<dbReference type="InterPro" id="IPR036259">
    <property type="entry name" value="MFS_trans_sf"/>
</dbReference>
<comment type="subcellular location">
    <subcellularLocation>
        <location evidence="1">Cell membrane</location>
        <topology evidence="1">Multi-pass membrane protein</topology>
    </subcellularLocation>
</comment>
<dbReference type="RefSeq" id="WP_262686505.1">
    <property type="nucleotide sequence ID" value="NZ_JAOQIO010000094.1"/>
</dbReference>
<evidence type="ECO:0000256" key="4">
    <source>
        <dbReference type="ARBA" id="ARBA00022989"/>
    </source>
</evidence>
<dbReference type="InterPro" id="IPR020846">
    <property type="entry name" value="MFS_dom"/>
</dbReference>
<dbReference type="PANTHER" id="PTHR23531:SF2">
    <property type="entry name" value="PERMEASE"/>
    <property type="match status" value="1"/>
</dbReference>
<reference evidence="8 9" key="1">
    <citation type="submission" date="2022-09" db="EMBL/GenBank/DDBJ databases">
        <authorList>
            <person name="Han X.L."/>
            <person name="Wang Q."/>
            <person name="Lu T."/>
        </authorList>
    </citation>
    <scope>NUCLEOTIDE SEQUENCE [LARGE SCALE GENOMIC DNA]</scope>
    <source>
        <strain evidence="8 9">WQ 127069</strain>
    </source>
</reference>
<dbReference type="InterPro" id="IPR005829">
    <property type="entry name" value="Sugar_transporter_CS"/>
</dbReference>
<evidence type="ECO:0000256" key="1">
    <source>
        <dbReference type="ARBA" id="ARBA00004651"/>
    </source>
</evidence>
<dbReference type="PROSITE" id="PS50850">
    <property type="entry name" value="MFS"/>
    <property type="match status" value="1"/>
</dbReference>
<feature type="transmembrane region" description="Helical" evidence="6">
    <location>
        <begin position="259"/>
        <end position="278"/>
    </location>
</feature>
<keyword evidence="2" id="KW-0813">Transport</keyword>
<protein>
    <submittedName>
        <fullName evidence="8">MFS transporter</fullName>
    </submittedName>
</protein>
<evidence type="ECO:0000259" key="7">
    <source>
        <dbReference type="PROSITE" id="PS50850"/>
    </source>
</evidence>
<dbReference type="InterPro" id="IPR052714">
    <property type="entry name" value="MFS_Exporter"/>
</dbReference>
<gene>
    <name evidence="8" type="ORF">OB236_25925</name>
</gene>
<feature type="transmembrane region" description="Helical" evidence="6">
    <location>
        <begin position="351"/>
        <end position="371"/>
    </location>
</feature>
<evidence type="ECO:0000256" key="2">
    <source>
        <dbReference type="ARBA" id="ARBA00022448"/>
    </source>
</evidence>
<sequence>MERIWTKSFIQMTLGMLVLFTGFYLLLPTMPLFIKEMGGNESQVGLAVGVFTLTAVVFRPIVGGLLDRYGRRPFMIWGLLFFILSMYLYDWVGTMAILLALRVLHGASWALSTTAVSTAITDIIPASRRGEGMGWFGMAMTVAMAIGPMLGIWVLENSSFHGLFLLATGLSAAALLLVFSTRIPFSPQTTDRKIVLFERSVLPVTAVLFFVAVAYGGITTFLPLFGASIQVNSGTFFLVYAVSLTLARPVAGRLSDRFGEAYVILPALIVTALSLVVLSFSNGLIGVIVAAVLYGIGFGSAQPALQAANLTLAPPDKRGVASASFMTAFDLGIGLGSIILGWVAQYTGYKVVFIVCAVSVFVSAGVFMLFVNRRLSEKRTHTG</sequence>
<dbReference type="PANTHER" id="PTHR23531">
    <property type="entry name" value="QUINOLENE RESISTANCE PROTEIN NORA"/>
    <property type="match status" value="1"/>
</dbReference>
<evidence type="ECO:0000256" key="5">
    <source>
        <dbReference type="ARBA" id="ARBA00023136"/>
    </source>
</evidence>
<feature type="transmembrane region" description="Helical" evidence="6">
    <location>
        <begin position="46"/>
        <end position="66"/>
    </location>
</feature>
<keyword evidence="3 6" id="KW-0812">Transmembrane</keyword>
<accession>A0ABT2ULM9</accession>
<name>A0ABT2ULM9_9BACL</name>
<feature type="domain" description="Major facilitator superfamily (MFS) profile" evidence="7">
    <location>
        <begin position="8"/>
        <end position="375"/>
    </location>
</feature>
<dbReference type="Proteomes" id="UP001652445">
    <property type="component" value="Unassembled WGS sequence"/>
</dbReference>
<dbReference type="CDD" id="cd17489">
    <property type="entry name" value="MFS_YfcJ_like"/>
    <property type="match status" value="1"/>
</dbReference>
<dbReference type="SUPFAM" id="SSF103473">
    <property type="entry name" value="MFS general substrate transporter"/>
    <property type="match status" value="1"/>
</dbReference>
<dbReference type="Gene3D" id="1.20.1250.20">
    <property type="entry name" value="MFS general substrate transporter like domains"/>
    <property type="match status" value="1"/>
</dbReference>
<feature type="transmembrane region" description="Helical" evidence="6">
    <location>
        <begin position="78"/>
        <end position="101"/>
    </location>
</feature>
<feature type="transmembrane region" description="Helical" evidence="6">
    <location>
        <begin position="133"/>
        <end position="154"/>
    </location>
</feature>
<evidence type="ECO:0000256" key="6">
    <source>
        <dbReference type="SAM" id="Phobius"/>
    </source>
</evidence>
<dbReference type="InterPro" id="IPR011701">
    <property type="entry name" value="MFS"/>
</dbReference>
<keyword evidence="5 6" id="KW-0472">Membrane</keyword>
<feature type="transmembrane region" description="Helical" evidence="6">
    <location>
        <begin position="200"/>
        <end position="218"/>
    </location>
</feature>
<evidence type="ECO:0000256" key="3">
    <source>
        <dbReference type="ARBA" id="ARBA00022692"/>
    </source>
</evidence>
<feature type="transmembrane region" description="Helical" evidence="6">
    <location>
        <begin position="224"/>
        <end position="247"/>
    </location>
</feature>
<dbReference type="PROSITE" id="PS00216">
    <property type="entry name" value="SUGAR_TRANSPORT_1"/>
    <property type="match status" value="1"/>
</dbReference>
<evidence type="ECO:0000313" key="9">
    <source>
        <dbReference type="Proteomes" id="UP001652445"/>
    </source>
</evidence>
<dbReference type="Pfam" id="PF07690">
    <property type="entry name" value="MFS_1"/>
    <property type="match status" value="1"/>
</dbReference>
<feature type="transmembrane region" description="Helical" evidence="6">
    <location>
        <begin position="160"/>
        <end position="179"/>
    </location>
</feature>
<keyword evidence="9" id="KW-1185">Reference proteome</keyword>
<proteinExistence type="predicted"/>
<organism evidence="8 9">
    <name type="scientific">Paenibacillus baimaensis</name>
    <dbReference type="NCBI Taxonomy" id="2982185"/>
    <lineage>
        <taxon>Bacteria</taxon>
        <taxon>Bacillati</taxon>
        <taxon>Bacillota</taxon>
        <taxon>Bacilli</taxon>
        <taxon>Bacillales</taxon>
        <taxon>Paenibacillaceae</taxon>
        <taxon>Paenibacillus</taxon>
    </lineage>
</organism>
<feature type="transmembrane region" description="Helical" evidence="6">
    <location>
        <begin position="325"/>
        <end position="345"/>
    </location>
</feature>
<feature type="transmembrane region" description="Helical" evidence="6">
    <location>
        <begin position="12"/>
        <end position="34"/>
    </location>
</feature>
<evidence type="ECO:0000313" key="8">
    <source>
        <dbReference type="EMBL" id="MCU6795556.1"/>
    </source>
</evidence>
<dbReference type="EMBL" id="JAOQIO010000094">
    <property type="protein sequence ID" value="MCU6795556.1"/>
    <property type="molecule type" value="Genomic_DNA"/>
</dbReference>
<comment type="caution">
    <text evidence="8">The sequence shown here is derived from an EMBL/GenBank/DDBJ whole genome shotgun (WGS) entry which is preliminary data.</text>
</comment>
<keyword evidence="4 6" id="KW-1133">Transmembrane helix</keyword>